<name>A0A814RKU1_9BILA</name>
<sequence length="213" mass="24510">MAVNNLIDQLNNLQIKIGIVTASQRGHPQLCVDNGYFFRVYSENESKISWRCIEQYYNIDKEHTHGPKPTKFELKEKRRKLKEVTVACSKVVSSLGPRQILTSVVNEVKDPEAIANMPSYNADRQCIQRYKKKNRPDYPPEPKTLADIEFPVFLTETLENHEGETEAFLLYDSGKDDPNRFFIFATKKNLKLLESSEIFADGTFSIAPTLFEQ</sequence>
<evidence type="ECO:0000313" key="1">
    <source>
        <dbReference type="EMBL" id="CAF1135329.1"/>
    </source>
</evidence>
<dbReference type="AlphaFoldDB" id="A0A814RKU1"/>
<reference evidence="1" key="1">
    <citation type="submission" date="2021-02" db="EMBL/GenBank/DDBJ databases">
        <authorList>
            <person name="Nowell W R."/>
        </authorList>
    </citation>
    <scope>NUCLEOTIDE SEQUENCE</scope>
    <source>
        <strain evidence="1">Ploen Becks lab</strain>
    </source>
</reference>
<gene>
    <name evidence="1" type="ORF">OXX778_LOCUS22661</name>
</gene>
<accession>A0A814RKU1</accession>
<dbReference type="OrthoDB" id="6380094at2759"/>
<organism evidence="1 2">
    <name type="scientific">Brachionus calyciflorus</name>
    <dbReference type="NCBI Taxonomy" id="104777"/>
    <lineage>
        <taxon>Eukaryota</taxon>
        <taxon>Metazoa</taxon>
        <taxon>Spiralia</taxon>
        <taxon>Gnathifera</taxon>
        <taxon>Rotifera</taxon>
        <taxon>Eurotatoria</taxon>
        <taxon>Monogononta</taxon>
        <taxon>Pseudotrocha</taxon>
        <taxon>Ploima</taxon>
        <taxon>Brachionidae</taxon>
        <taxon>Brachionus</taxon>
    </lineage>
</organism>
<evidence type="ECO:0000313" key="2">
    <source>
        <dbReference type="Proteomes" id="UP000663879"/>
    </source>
</evidence>
<evidence type="ECO:0008006" key="3">
    <source>
        <dbReference type="Google" id="ProtNLM"/>
    </source>
</evidence>
<comment type="caution">
    <text evidence="1">The sequence shown here is derived from an EMBL/GenBank/DDBJ whole genome shotgun (WGS) entry which is preliminary data.</text>
</comment>
<feature type="non-terminal residue" evidence="1">
    <location>
        <position position="1"/>
    </location>
</feature>
<protein>
    <recommendedName>
        <fullName evidence="3">FLYWCH-type domain-containing protein</fullName>
    </recommendedName>
</protein>
<dbReference type="EMBL" id="CAJNOC010009976">
    <property type="protein sequence ID" value="CAF1135329.1"/>
    <property type="molecule type" value="Genomic_DNA"/>
</dbReference>
<dbReference type="Gene3D" id="2.20.25.240">
    <property type="match status" value="1"/>
</dbReference>
<proteinExistence type="predicted"/>
<keyword evidence="2" id="KW-1185">Reference proteome</keyword>
<dbReference type="Proteomes" id="UP000663879">
    <property type="component" value="Unassembled WGS sequence"/>
</dbReference>